<organism evidence="2 3">
    <name type="scientific">Dothistroma septosporum (strain NZE10 / CBS 128990)</name>
    <name type="common">Red band needle blight fungus</name>
    <name type="synonym">Mycosphaerella pini</name>
    <dbReference type="NCBI Taxonomy" id="675120"/>
    <lineage>
        <taxon>Eukaryota</taxon>
        <taxon>Fungi</taxon>
        <taxon>Dikarya</taxon>
        <taxon>Ascomycota</taxon>
        <taxon>Pezizomycotina</taxon>
        <taxon>Dothideomycetes</taxon>
        <taxon>Dothideomycetidae</taxon>
        <taxon>Mycosphaerellales</taxon>
        <taxon>Mycosphaerellaceae</taxon>
        <taxon>Dothistroma</taxon>
    </lineage>
</organism>
<evidence type="ECO:0000313" key="2">
    <source>
        <dbReference type="EMBL" id="EME42494.1"/>
    </source>
</evidence>
<keyword evidence="3" id="KW-1185">Reference proteome</keyword>
<dbReference type="STRING" id="675120.N1PK52"/>
<dbReference type="OrthoDB" id="3646442at2759"/>
<reference evidence="2 3" key="2">
    <citation type="journal article" date="2012" name="PLoS Pathog.">
        <title>Diverse lifestyles and strategies of plant pathogenesis encoded in the genomes of eighteen Dothideomycetes fungi.</title>
        <authorList>
            <person name="Ohm R.A."/>
            <person name="Feau N."/>
            <person name="Henrissat B."/>
            <person name="Schoch C.L."/>
            <person name="Horwitz B.A."/>
            <person name="Barry K.W."/>
            <person name="Condon B.J."/>
            <person name="Copeland A.C."/>
            <person name="Dhillon B."/>
            <person name="Glaser F."/>
            <person name="Hesse C.N."/>
            <person name="Kosti I."/>
            <person name="LaButti K."/>
            <person name="Lindquist E.A."/>
            <person name="Lucas S."/>
            <person name="Salamov A.A."/>
            <person name="Bradshaw R.E."/>
            <person name="Ciuffetti L."/>
            <person name="Hamelin R.C."/>
            <person name="Kema G.H.J."/>
            <person name="Lawrence C."/>
            <person name="Scott J.A."/>
            <person name="Spatafora J.W."/>
            <person name="Turgeon B.G."/>
            <person name="de Wit P.J.G.M."/>
            <person name="Zhong S."/>
            <person name="Goodwin S.B."/>
            <person name="Grigoriev I.V."/>
        </authorList>
    </citation>
    <scope>NUCLEOTIDE SEQUENCE [LARGE SCALE GENOMIC DNA]</scope>
    <source>
        <strain evidence="3">NZE10 / CBS 128990</strain>
    </source>
</reference>
<dbReference type="OMA" id="PAYAIQW"/>
<dbReference type="eggNOG" id="ENOG502TB88">
    <property type="taxonomic scope" value="Eukaryota"/>
</dbReference>
<protein>
    <submittedName>
        <fullName evidence="2">Uncharacterized protein</fullName>
    </submittedName>
</protein>
<dbReference type="Proteomes" id="UP000016933">
    <property type="component" value="Unassembled WGS sequence"/>
</dbReference>
<evidence type="ECO:0000256" key="1">
    <source>
        <dbReference type="SAM" id="MobiDB-lite"/>
    </source>
</evidence>
<dbReference type="EMBL" id="KB446541">
    <property type="protein sequence ID" value="EME42494.1"/>
    <property type="molecule type" value="Genomic_DNA"/>
</dbReference>
<proteinExistence type="predicted"/>
<name>N1PK52_DOTSN</name>
<gene>
    <name evidence="2" type="ORF">DOTSEDRAFT_36352</name>
</gene>
<reference evidence="3" key="1">
    <citation type="journal article" date="2012" name="PLoS Genet.">
        <title>The genomes of the fungal plant pathogens Cladosporium fulvum and Dothistroma septosporum reveal adaptation to different hosts and lifestyles but also signatures of common ancestry.</title>
        <authorList>
            <person name="de Wit P.J.G.M."/>
            <person name="van der Burgt A."/>
            <person name="Oekmen B."/>
            <person name="Stergiopoulos I."/>
            <person name="Abd-Elsalam K.A."/>
            <person name="Aerts A.L."/>
            <person name="Bahkali A.H."/>
            <person name="Beenen H.G."/>
            <person name="Chettri P."/>
            <person name="Cox M.P."/>
            <person name="Datema E."/>
            <person name="de Vries R.P."/>
            <person name="Dhillon B."/>
            <person name="Ganley A.R."/>
            <person name="Griffiths S.A."/>
            <person name="Guo Y."/>
            <person name="Hamelin R.C."/>
            <person name="Henrissat B."/>
            <person name="Kabir M.S."/>
            <person name="Jashni M.K."/>
            <person name="Kema G."/>
            <person name="Klaubauf S."/>
            <person name="Lapidus A."/>
            <person name="Levasseur A."/>
            <person name="Lindquist E."/>
            <person name="Mehrabi R."/>
            <person name="Ohm R.A."/>
            <person name="Owen T.J."/>
            <person name="Salamov A."/>
            <person name="Schwelm A."/>
            <person name="Schijlen E."/>
            <person name="Sun H."/>
            <person name="van den Burg H.A."/>
            <person name="van Ham R.C.H.J."/>
            <person name="Zhang S."/>
            <person name="Goodwin S.B."/>
            <person name="Grigoriev I.V."/>
            <person name="Collemare J."/>
            <person name="Bradshaw R.E."/>
        </authorList>
    </citation>
    <scope>NUCLEOTIDE SEQUENCE [LARGE SCALE GENOMIC DNA]</scope>
    <source>
        <strain evidence="3">NZE10 / CBS 128990</strain>
    </source>
</reference>
<evidence type="ECO:0000313" key="3">
    <source>
        <dbReference type="Proteomes" id="UP000016933"/>
    </source>
</evidence>
<accession>N1PK52</accession>
<dbReference type="HOGENOM" id="CLU_599948_0_0_1"/>
<feature type="region of interest" description="Disordered" evidence="1">
    <location>
        <begin position="1"/>
        <end position="20"/>
    </location>
</feature>
<dbReference type="AlphaFoldDB" id="N1PK52"/>
<sequence length="456" mass="51988">MSEYNPYLPQSRVLPGSPAREHNFQHDFARDVGFCRTEQLANLQDSDLTNTIHSCFHPSRFSNIVRYQDLDQVLRLASHFLEVLLPEFYTILCTTPERNRMTGTDGRPIERFVEPPMQLNAQQDFLVREQLELLACSVDYGLDISQDPTTLVAATCCAVPNDDAVARAIRRGMCSTISLNHAYYTRYVYSYYERKNDLVRYNFYCLEMACSVVHELAHAAANLRCNQYEQRPHYFVGHTAKTSEEGFEVESKLFGGIIVGKGAYQYNKSYVYADGRPSEISWPIVLANWPDAYTTLPAYSITTAENLVDPSKMNIDEVFNAFEEAKDAKYAQVLQSTGMAPEVIVPAVLPAYAIQWNTDFLHWHQMFQDSFWDVKVRSMGPRAAMWPVQKRGIRWQLRPVGPRIVTDTDNSASVPEGYYVQFTGLVRLKGSEQADLQDLHGHLFKSESLAHAPRNS</sequence>